<dbReference type="SUPFAM" id="SSF51161">
    <property type="entry name" value="Trimeric LpxA-like enzymes"/>
    <property type="match status" value="1"/>
</dbReference>
<name>A0A5C6D706_9BACT</name>
<evidence type="ECO:0000313" key="1">
    <source>
        <dbReference type="EMBL" id="TWU32600.1"/>
    </source>
</evidence>
<proteinExistence type="predicted"/>
<dbReference type="InterPro" id="IPR051159">
    <property type="entry name" value="Hexapeptide_acetyltransf"/>
</dbReference>
<dbReference type="AlphaFoldDB" id="A0A5C6D706"/>
<evidence type="ECO:0000313" key="2">
    <source>
        <dbReference type="Proteomes" id="UP000319143"/>
    </source>
</evidence>
<reference evidence="1 2" key="1">
    <citation type="submission" date="2019-02" db="EMBL/GenBank/DDBJ databases">
        <title>Deep-cultivation of Planctomycetes and their phenomic and genomic characterization uncovers novel biology.</title>
        <authorList>
            <person name="Wiegand S."/>
            <person name="Jogler M."/>
            <person name="Boedeker C."/>
            <person name="Pinto D."/>
            <person name="Vollmers J."/>
            <person name="Rivas-Marin E."/>
            <person name="Kohn T."/>
            <person name="Peeters S.H."/>
            <person name="Heuer A."/>
            <person name="Rast P."/>
            <person name="Oberbeckmann S."/>
            <person name="Bunk B."/>
            <person name="Jeske O."/>
            <person name="Meyerdierks A."/>
            <person name="Storesund J.E."/>
            <person name="Kallscheuer N."/>
            <person name="Luecker S."/>
            <person name="Lage O.M."/>
            <person name="Pohl T."/>
            <person name="Merkel B.J."/>
            <person name="Hornburger P."/>
            <person name="Mueller R.-W."/>
            <person name="Bruemmer F."/>
            <person name="Labrenz M."/>
            <person name="Spormann A.M."/>
            <person name="Op Den Camp H."/>
            <person name="Overmann J."/>
            <person name="Amann R."/>
            <person name="Jetten M.S.M."/>
            <person name="Mascher T."/>
            <person name="Medema M.H."/>
            <person name="Devos D.P."/>
            <person name="Kaster A.-K."/>
            <person name="Ovreas L."/>
            <person name="Rohde M."/>
            <person name="Galperin M.Y."/>
            <person name="Jogler C."/>
        </authorList>
    </citation>
    <scope>NUCLEOTIDE SEQUENCE [LARGE SCALE GENOMIC DNA]</scope>
    <source>
        <strain evidence="1 2">Poly41</strain>
    </source>
</reference>
<keyword evidence="1" id="KW-0808">Transferase</keyword>
<keyword evidence="1" id="KW-0012">Acyltransferase</keyword>
<dbReference type="InterPro" id="IPR011004">
    <property type="entry name" value="Trimer_LpxA-like_sf"/>
</dbReference>
<dbReference type="Proteomes" id="UP000319143">
    <property type="component" value="Unassembled WGS sequence"/>
</dbReference>
<dbReference type="GO" id="GO:0016746">
    <property type="term" value="F:acyltransferase activity"/>
    <property type="evidence" value="ECO:0007669"/>
    <property type="project" value="UniProtKB-KW"/>
</dbReference>
<dbReference type="PANTHER" id="PTHR23416">
    <property type="entry name" value="SIALIC ACID SYNTHASE-RELATED"/>
    <property type="match status" value="1"/>
</dbReference>
<organism evidence="1 2">
    <name type="scientific">Novipirellula artificiosorum</name>
    <dbReference type="NCBI Taxonomy" id="2528016"/>
    <lineage>
        <taxon>Bacteria</taxon>
        <taxon>Pseudomonadati</taxon>
        <taxon>Planctomycetota</taxon>
        <taxon>Planctomycetia</taxon>
        <taxon>Pirellulales</taxon>
        <taxon>Pirellulaceae</taxon>
        <taxon>Novipirellula</taxon>
    </lineage>
</organism>
<accession>A0A5C6D706</accession>
<comment type="caution">
    <text evidence="1">The sequence shown here is derived from an EMBL/GenBank/DDBJ whole genome shotgun (WGS) entry which is preliminary data.</text>
</comment>
<dbReference type="EMBL" id="SJPV01000012">
    <property type="protein sequence ID" value="TWU32600.1"/>
    <property type="molecule type" value="Genomic_DNA"/>
</dbReference>
<protein>
    <submittedName>
        <fullName evidence="1">Virginiamycin A acetyltransferase</fullName>
        <ecNumber evidence="1">2.3.1.-</ecNumber>
    </submittedName>
</protein>
<sequence length="221" mass="23723">MFSLFSCIVKRVLRTVRSNRLPKPTSGVGRFVYKSNRVSLNLNRHPTSQIVLNGNVYLQSDLGDRGFVNISMAENSILLVDGDLILGPGVHLQVCKNATLTFGGRKSSSGSGITCNTRVMVNQNLTIGSDCLIAWDCFISDCDWHQIHNQPNTISVKIGDGVWVAQGVTILKGSNIGSGSIVASKSVVAGGVFGPQSLIAGNPARVVRHPVAWSRDLDPTH</sequence>
<dbReference type="EC" id="2.3.1.-" evidence="1"/>
<dbReference type="Gene3D" id="2.160.10.10">
    <property type="entry name" value="Hexapeptide repeat proteins"/>
    <property type="match status" value="1"/>
</dbReference>
<dbReference type="RefSeq" id="WP_197231646.1">
    <property type="nucleotide sequence ID" value="NZ_SJPV01000012.1"/>
</dbReference>
<keyword evidence="2" id="KW-1185">Reference proteome</keyword>
<gene>
    <name evidence="1" type="primary">vat_1</name>
    <name evidence="1" type="ORF">Poly41_55780</name>
</gene>